<keyword evidence="6 7" id="KW-0472">Membrane</keyword>
<dbReference type="InterPro" id="IPR003838">
    <property type="entry name" value="ABC3_permease_C"/>
</dbReference>
<dbReference type="PANTHER" id="PTHR30572:SF18">
    <property type="entry name" value="ABC-TYPE MACROLIDE FAMILY EXPORT SYSTEM PERMEASE COMPONENT 2"/>
    <property type="match status" value="1"/>
</dbReference>
<evidence type="ECO:0000256" key="6">
    <source>
        <dbReference type="ARBA" id="ARBA00023136"/>
    </source>
</evidence>
<feature type="transmembrane region" description="Helical" evidence="7">
    <location>
        <begin position="321"/>
        <end position="346"/>
    </location>
</feature>
<keyword evidence="2" id="KW-1003">Cell membrane</keyword>
<evidence type="ECO:0000256" key="4">
    <source>
        <dbReference type="ARBA" id="ARBA00022723"/>
    </source>
</evidence>
<dbReference type="Pfam" id="PF12704">
    <property type="entry name" value="MacB_PCD"/>
    <property type="match status" value="1"/>
</dbReference>
<keyword evidence="5 7" id="KW-1133">Transmembrane helix</keyword>
<dbReference type="Proteomes" id="UP000886744">
    <property type="component" value="Unassembled WGS sequence"/>
</dbReference>
<keyword evidence="4" id="KW-0479">Metal-binding</keyword>
<evidence type="ECO:0000313" key="11">
    <source>
        <dbReference type="Proteomes" id="UP000886744"/>
    </source>
</evidence>
<name>A0A9D1E2I1_9BACT</name>
<dbReference type="PROSITE" id="PS00079">
    <property type="entry name" value="MULTICOPPER_OXIDASE1"/>
    <property type="match status" value="1"/>
</dbReference>
<evidence type="ECO:0000256" key="3">
    <source>
        <dbReference type="ARBA" id="ARBA00022692"/>
    </source>
</evidence>
<dbReference type="GO" id="GO:0022857">
    <property type="term" value="F:transmembrane transporter activity"/>
    <property type="evidence" value="ECO:0007669"/>
    <property type="project" value="TreeGrafter"/>
</dbReference>
<dbReference type="PANTHER" id="PTHR30572">
    <property type="entry name" value="MEMBRANE COMPONENT OF TRANSPORTER-RELATED"/>
    <property type="match status" value="1"/>
</dbReference>
<gene>
    <name evidence="10" type="ORF">IAC94_07100</name>
</gene>
<dbReference type="Pfam" id="PF02687">
    <property type="entry name" value="FtsX"/>
    <property type="match status" value="2"/>
</dbReference>
<proteinExistence type="predicted"/>
<feature type="domain" description="MacB-like periplasmic core" evidence="9">
    <location>
        <begin position="15"/>
        <end position="230"/>
    </location>
</feature>
<evidence type="ECO:0000256" key="1">
    <source>
        <dbReference type="ARBA" id="ARBA00004651"/>
    </source>
</evidence>
<feature type="transmembrane region" description="Helical" evidence="7">
    <location>
        <begin position="12"/>
        <end position="37"/>
    </location>
</feature>
<evidence type="ECO:0000256" key="2">
    <source>
        <dbReference type="ARBA" id="ARBA00022475"/>
    </source>
</evidence>
<feature type="transmembrane region" description="Helical" evidence="7">
    <location>
        <begin position="663"/>
        <end position="682"/>
    </location>
</feature>
<feature type="transmembrane region" description="Helical" evidence="7">
    <location>
        <begin position="415"/>
        <end position="436"/>
    </location>
</feature>
<feature type="transmembrane region" description="Helical" evidence="7">
    <location>
        <begin position="366"/>
        <end position="387"/>
    </location>
</feature>
<dbReference type="InterPro" id="IPR025857">
    <property type="entry name" value="MacB_PCD"/>
</dbReference>
<dbReference type="GO" id="GO:0005886">
    <property type="term" value="C:plasma membrane"/>
    <property type="evidence" value="ECO:0007669"/>
    <property type="project" value="UniProtKB-SubCell"/>
</dbReference>
<evidence type="ECO:0000313" key="10">
    <source>
        <dbReference type="EMBL" id="HIR63271.1"/>
    </source>
</evidence>
<feature type="transmembrane region" description="Helical" evidence="7">
    <location>
        <begin position="746"/>
        <end position="767"/>
    </location>
</feature>
<comment type="subcellular location">
    <subcellularLocation>
        <location evidence="1">Cell membrane</location>
        <topology evidence="1">Multi-pass membrane protein</topology>
    </subcellularLocation>
</comment>
<dbReference type="InterPro" id="IPR050250">
    <property type="entry name" value="Macrolide_Exporter_MacB"/>
</dbReference>
<evidence type="ECO:0000256" key="7">
    <source>
        <dbReference type="SAM" id="Phobius"/>
    </source>
</evidence>
<accession>A0A9D1E2I1</accession>
<organism evidence="10 11">
    <name type="scientific">Candidatus Coprenecus avistercoris</name>
    <dbReference type="NCBI Taxonomy" id="2840730"/>
    <lineage>
        <taxon>Bacteria</taxon>
        <taxon>Pseudomonadati</taxon>
        <taxon>Bacteroidota</taxon>
        <taxon>Bacteroidia</taxon>
        <taxon>Bacteroidales</taxon>
        <taxon>Rikenellaceae</taxon>
        <taxon>Rikenellaceae incertae sedis</taxon>
        <taxon>Candidatus Coprenecus</taxon>
    </lineage>
</organism>
<dbReference type="AlphaFoldDB" id="A0A9D1E2I1"/>
<keyword evidence="3 7" id="KW-0812">Transmembrane</keyword>
<feature type="domain" description="ABC3 transporter permease C-terminal" evidence="8">
    <location>
        <begin position="664"/>
        <end position="775"/>
    </location>
</feature>
<reference evidence="10" key="2">
    <citation type="journal article" date="2021" name="PeerJ">
        <title>Extensive microbial diversity within the chicken gut microbiome revealed by metagenomics and culture.</title>
        <authorList>
            <person name="Gilroy R."/>
            <person name="Ravi A."/>
            <person name="Getino M."/>
            <person name="Pursley I."/>
            <person name="Horton D.L."/>
            <person name="Alikhan N.F."/>
            <person name="Baker D."/>
            <person name="Gharbi K."/>
            <person name="Hall N."/>
            <person name="Watson M."/>
            <person name="Adriaenssens E.M."/>
            <person name="Foster-Nyarko E."/>
            <person name="Jarju S."/>
            <person name="Secka A."/>
            <person name="Antonio M."/>
            <person name="Oren A."/>
            <person name="Chaudhuri R.R."/>
            <person name="La Ragione R."/>
            <person name="Hildebrand F."/>
            <person name="Pallen M.J."/>
        </authorList>
    </citation>
    <scope>NUCLEOTIDE SEQUENCE</scope>
    <source>
        <strain evidence="10">ChiHjej13B12-12457</strain>
    </source>
</reference>
<feature type="transmembrane region" description="Helical" evidence="7">
    <location>
        <begin position="711"/>
        <end position="731"/>
    </location>
</feature>
<dbReference type="GO" id="GO:0046872">
    <property type="term" value="F:metal ion binding"/>
    <property type="evidence" value="ECO:0007669"/>
    <property type="project" value="UniProtKB-KW"/>
</dbReference>
<feature type="transmembrane region" description="Helical" evidence="7">
    <location>
        <begin position="275"/>
        <end position="300"/>
    </location>
</feature>
<evidence type="ECO:0000256" key="5">
    <source>
        <dbReference type="ARBA" id="ARBA00022989"/>
    </source>
</evidence>
<protein>
    <submittedName>
        <fullName evidence="10">ABC transporter permease</fullName>
    </submittedName>
</protein>
<sequence length="783" mass="87361">MRRIRFNRHTIFSTVLNVTGLTLALSVFMILMVQVMYDWRYDRCYPGYENVYRLEYTAHEDMSAYSVNWSRPMITMMKDVLPQAEAIGTYVYDKGAAAAMREAGSDKSGVSLRFADCDYGLLKVFPFEFTEGDTALFRAPRMALISERGAAKLFGKESPVGKEVEFSSSTIVRYLPTRFTIAGVYRDFPENSSMDREILVNLGNTSLNNTGEWAYYCYVRTSDRDGLQSVLDTYAYGMSGGNEKAGFRLTPLHDAYYNHNTQPDNIAKGNRSTTITLFSVALLILIIAAINFVNFSMASVPFRIKGLNTRRVVGATRGSLIWSQLGATLALVLTAFVLSAGAMSIAATTGIASYISGSLRVQDNPAVLLIGLGAATVTALTAGIFPARYSTSFNPAMVLKGSFSLSARGRNLRSVLVGVQYLISFVLIICALFITLQVRYMKGFDMGYEREHIVEFSISNDYSFCRETLREMLLENPAVTDVTFSGYSIASETKMPWGRSYNDEPVEVECLPVESNFISFFGLELTGGRDFLPSDDLSPDGTMIVNQTFLDRYPFYRIGSRFTGHTDNSTIIGTIRDFNFKPLQHSIGPFCLYNFGSTPWWQLSTGYVKIIPGDIQATFDFIRKTLHEADPSISPEDIDIHFLDDTVGSLYAKEDRLGRVITTASWISLLISVIGILGLVYFETQFRRKEIAVRRVHGASVAEILTMINRYYMTITLICFILTAPVSFIIIRKWVSSFPYRSPVPVWIFIAALALTAAVTAVTVTLCSRRAALRNPVESISNE</sequence>
<dbReference type="EMBL" id="DVHI01000084">
    <property type="protein sequence ID" value="HIR63271.1"/>
    <property type="molecule type" value="Genomic_DNA"/>
</dbReference>
<evidence type="ECO:0000259" key="8">
    <source>
        <dbReference type="Pfam" id="PF02687"/>
    </source>
</evidence>
<reference evidence="10" key="1">
    <citation type="submission" date="2020-10" db="EMBL/GenBank/DDBJ databases">
        <authorList>
            <person name="Gilroy R."/>
        </authorList>
    </citation>
    <scope>NUCLEOTIDE SEQUENCE</scope>
    <source>
        <strain evidence="10">ChiHjej13B12-12457</strain>
    </source>
</reference>
<dbReference type="InterPro" id="IPR033138">
    <property type="entry name" value="Cu_oxidase_CS"/>
</dbReference>
<evidence type="ECO:0000259" key="9">
    <source>
        <dbReference type="Pfam" id="PF12704"/>
    </source>
</evidence>
<comment type="caution">
    <text evidence="10">The sequence shown here is derived from an EMBL/GenBank/DDBJ whole genome shotgun (WGS) entry which is preliminary data.</text>
</comment>
<feature type="domain" description="ABC3 transporter permease C-terminal" evidence="8">
    <location>
        <begin position="279"/>
        <end position="395"/>
    </location>
</feature>